<dbReference type="GO" id="GO:0005886">
    <property type="term" value="C:plasma membrane"/>
    <property type="evidence" value="ECO:0007669"/>
    <property type="project" value="InterPro"/>
</dbReference>
<dbReference type="Pfam" id="PF06835">
    <property type="entry name" value="LptC"/>
    <property type="match status" value="1"/>
</dbReference>
<keyword evidence="2" id="KW-1185">Reference proteome</keyword>
<sequence>MLFSCEGNLQGVRDMEMPEDAPQAVGEGINLKYTDSGRVVATLRSDKMRDFTNKNFPYQDFPEGVEVEFYDDNNEKSTVTANYGVIYEDTGLIDLQGDVVIVTSDSTELTANQLYWDQNQNWIFTDLPNTIRFRNGALNEGMGFDSNQEFSNFRSRSNVGVQIIKEEQE</sequence>
<dbReference type="AlphaFoldDB" id="A0A918SHI5"/>
<dbReference type="InterPro" id="IPR010664">
    <property type="entry name" value="LipoPS_assembly_LptC-rel"/>
</dbReference>
<proteinExistence type="predicted"/>
<evidence type="ECO:0000313" key="2">
    <source>
        <dbReference type="Proteomes" id="UP000610456"/>
    </source>
</evidence>
<reference evidence="1" key="2">
    <citation type="submission" date="2020-09" db="EMBL/GenBank/DDBJ databases">
        <authorList>
            <person name="Sun Q."/>
            <person name="Kim S."/>
        </authorList>
    </citation>
    <scope>NUCLEOTIDE SEQUENCE</scope>
    <source>
        <strain evidence="1">KCTC 12719</strain>
    </source>
</reference>
<dbReference type="NCBIfam" id="TIGR04409">
    <property type="entry name" value="LptC_YrbK"/>
    <property type="match status" value="1"/>
</dbReference>
<dbReference type="Proteomes" id="UP000610456">
    <property type="component" value="Unassembled WGS sequence"/>
</dbReference>
<protein>
    <submittedName>
        <fullName evidence="1">LPS export ABC transporter periplasmic protein LptC</fullName>
    </submittedName>
</protein>
<accession>A0A918SHI5</accession>
<evidence type="ECO:0000313" key="1">
    <source>
        <dbReference type="EMBL" id="GHA42845.1"/>
    </source>
</evidence>
<dbReference type="EMBL" id="BMXB01000011">
    <property type="protein sequence ID" value="GHA42845.1"/>
    <property type="molecule type" value="Genomic_DNA"/>
</dbReference>
<comment type="caution">
    <text evidence="1">The sequence shown here is derived from an EMBL/GenBank/DDBJ whole genome shotgun (WGS) entry which is preliminary data.</text>
</comment>
<dbReference type="GO" id="GO:0015221">
    <property type="term" value="F:lipopolysaccharide transmembrane transporter activity"/>
    <property type="evidence" value="ECO:0007669"/>
    <property type="project" value="InterPro"/>
</dbReference>
<dbReference type="InterPro" id="IPR026265">
    <property type="entry name" value="LptC"/>
</dbReference>
<organism evidence="1 2">
    <name type="scientific">Salinimicrobium marinum</name>
    <dbReference type="NCBI Taxonomy" id="680283"/>
    <lineage>
        <taxon>Bacteria</taxon>
        <taxon>Pseudomonadati</taxon>
        <taxon>Bacteroidota</taxon>
        <taxon>Flavobacteriia</taxon>
        <taxon>Flavobacteriales</taxon>
        <taxon>Flavobacteriaceae</taxon>
        <taxon>Salinimicrobium</taxon>
    </lineage>
</organism>
<gene>
    <name evidence="1" type="ORF">GCM10007103_24990</name>
</gene>
<reference evidence="1" key="1">
    <citation type="journal article" date="2014" name="Int. J. Syst. Evol. Microbiol.">
        <title>Complete genome sequence of Corynebacterium casei LMG S-19264T (=DSM 44701T), isolated from a smear-ripened cheese.</title>
        <authorList>
            <consortium name="US DOE Joint Genome Institute (JGI-PGF)"/>
            <person name="Walter F."/>
            <person name="Albersmeier A."/>
            <person name="Kalinowski J."/>
            <person name="Ruckert C."/>
        </authorList>
    </citation>
    <scope>NUCLEOTIDE SEQUENCE</scope>
    <source>
        <strain evidence="1">KCTC 12719</strain>
    </source>
</reference>
<dbReference type="Gene3D" id="2.60.450.10">
    <property type="entry name" value="Lipopolysaccharide (LPS) transport protein A like domain"/>
    <property type="match status" value="1"/>
</dbReference>
<name>A0A918SHI5_9FLAO</name>